<dbReference type="InterPro" id="IPR043128">
    <property type="entry name" value="Rev_trsase/Diguanyl_cyclase"/>
</dbReference>
<dbReference type="Pfam" id="PF00665">
    <property type="entry name" value="rve"/>
    <property type="match status" value="1"/>
</dbReference>
<dbReference type="Pfam" id="PF00078">
    <property type="entry name" value="RVT_1"/>
    <property type="match status" value="1"/>
</dbReference>
<keyword evidence="1" id="KW-0808">Transferase</keyword>
<dbReference type="InterPro" id="IPR041373">
    <property type="entry name" value="RT_RNaseH"/>
</dbReference>
<dbReference type="InterPro" id="IPR041588">
    <property type="entry name" value="Integrase_H2C2"/>
</dbReference>
<accession>A0ABY9E3D6</accession>
<dbReference type="PROSITE" id="PS50994">
    <property type="entry name" value="INTEGRASE"/>
    <property type="match status" value="1"/>
</dbReference>
<dbReference type="PANTHER" id="PTHR37984">
    <property type="entry name" value="PROTEIN CBG26694"/>
    <property type="match status" value="1"/>
</dbReference>
<evidence type="ECO:0000256" key="4">
    <source>
        <dbReference type="ARBA" id="ARBA00022759"/>
    </source>
</evidence>
<dbReference type="Gene3D" id="1.10.340.70">
    <property type="match status" value="1"/>
</dbReference>
<gene>
    <name evidence="9" type="ORF">VitviT2T_030246</name>
</gene>
<reference evidence="9 10" key="1">
    <citation type="journal article" date="2023" name="Hortic Res">
        <title>The complete reference genome for grapevine (Vitis vinifera L.) genetics and breeding.</title>
        <authorList>
            <person name="Shi X."/>
            <person name="Cao S."/>
            <person name="Wang X."/>
            <person name="Huang S."/>
            <person name="Wang Y."/>
            <person name="Liu Z."/>
            <person name="Liu W."/>
            <person name="Leng X."/>
            <person name="Peng Y."/>
            <person name="Wang N."/>
            <person name="Wang Y."/>
            <person name="Ma Z."/>
            <person name="Xu X."/>
            <person name="Zhang F."/>
            <person name="Xue H."/>
            <person name="Zhong H."/>
            <person name="Wang Y."/>
            <person name="Zhang K."/>
            <person name="Velt A."/>
            <person name="Avia K."/>
            <person name="Holtgrawe D."/>
            <person name="Grimplet J."/>
            <person name="Matus J.T."/>
            <person name="Ware D."/>
            <person name="Wu X."/>
            <person name="Wang H."/>
            <person name="Liu C."/>
            <person name="Fang Y."/>
            <person name="Rustenholz C."/>
            <person name="Cheng Z."/>
            <person name="Xiao H."/>
            <person name="Zhou Y."/>
        </authorList>
    </citation>
    <scope>NUCLEOTIDE SEQUENCE [LARGE SCALE GENOMIC DNA]</scope>
    <source>
        <strain evidence="10">cv. Pinot noir / PN40024</strain>
        <tissue evidence="9">Leaf</tissue>
    </source>
</reference>
<dbReference type="CDD" id="cd01647">
    <property type="entry name" value="RT_LTR"/>
    <property type="match status" value="1"/>
</dbReference>
<evidence type="ECO:0000256" key="2">
    <source>
        <dbReference type="ARBA" id="ARBA00022695"/>
    </source>
</evidence>
<keyword evidence="3" id="KW-0540">Nuclease</keyword>
<evidence type="ECO:0000313" key="9">
    <source>
        <dbReference type="EMBL" id="WKA12901.1"/>
    </source>
</evidence>
<dbReference type="InterPro" id="IPR012337">
    <property type="entry name" value="RNaseH-like_sf"/>
</dbReference>
<evidence type="ECO:0000259" key="8">
    <source>
        <dbReference type="PROSITE" id="PS50994"/>
    </source>
</evidence>
<dbReference type="InterPro" id="IPR043502">
    <property type="entry name" value="DNA/RNA_pol_sf"/>
</dbReference>
<dbReference type="SUPFAM" id="SSF53098">
    <property type="entry name" value="Ribonuclease H-like"/>
    <property type="match status" value="1"/>
</dbReference>
<name>A0ABY9E3D6_VITVI</name>
<organism evidence="9 10">
    <name type="scientific">Vitis vinifera</name>
    <name type="common">Grape</name>
    <dbReference type="NCBI Taxonomy" id="29760"/>
    <lineage>
        <taxon>Eukaryota</taxon>
        <taxon>Viridiplantae</taxon>
        <taxon>Streptophyta</taxon>
        <taxon>Embryophyta</taxon>
        <taxon>Tracheophyta</taxon>
        <taxon>Spermatophyta</taxon>
        <taxon>Magnoliopsida</taxon>
        <taxon>eudicotyledons</taxon>
        <taxon>Gunneridae</taxon>
        <taxon>Pentapetalae</taxon>
        <taxon>rosids</taxon>
        <taxon>Vitales</taxon>
        <taxon>Vitaceae</taxon>
        <taxon>Viteae</taxon>
        <taxon>Vitis</taxon>
    </lineage>
</organism>
<dbReference type="InterPro" id="IPR050951">
    <property type="entry name" value="Retrovirus_Pol_polyprotein"/>
</dbReference>
<dbReference type="Gene3D" id="3.30.420.10">
    <property type="entry name" value="Ribonuclease H-like superfamily/Ribonuclease H"/>
    <property type="match status" value="1"/>
</dbReference>
<keyword evidence="7" id="KW-1133">Transmembrane helix</keyword>
<keyword evidence="4" id="KW-0255">Endonuclease</keyword>
<protein>
    <recommendedName>
        <fullName evidence="8">Integrase catalytic domain-containing protein</fullName>
    </recommendedName>
</protein>
<dbReference type="PANTHER" id="PTHR37984:SF5">
    <property type="entry name" value="PROTEIN NYNRIN-LIKE"/>
    <property type="match status" value="1"/>
</dbReference>
<dbReference type="SUPFAM" id="SSF56672">
    <property type="entry name" value="DNA/RNA polymerases"/>
    <property type="match status" value="1"/>
</dbReference>
<sequence>MEEEAKPIRQPQRRLNPHLQEVVRVEVLKLLQVGIIYPISDSPWVSPTQVVPKNSGITMVQNEKREEITTRLTSGWRVCIDYRKLNVVTRKDHFPLPFIDQVLERVSGHPFYCFLDGYSGYFQIEIDVEDQEKTIFTCPLGAYAYRRMPFGLCNAPATFQRCMLSIFSDMVERIMEVFMDDITIYGGTFEKCLVNLEAVLNRCIEKDLVLNWEKCHFMVHQGIVLGHIIFEKGIEVDKAKVELIVKLPSPTTVKGVRQFLGHAGFYRRFIKDFSKLSKPLCELLAKDVEFIWDERCQKSFDQLKQFLTTTPIVRAPNWQLPFEVMCDASDFSIGFVLGQREDGKPYVIYYASKTLNEAQRNYTTTEKELLVVVFALDKFCAYLVGSFIIVFTDHSALKYLLTKQDAKARLIRWILLLQEFDLQIRDKKGVENVVADHLSRLVIAHNSHVLPINDDFPEESLMLLEKTPWYAHIANYLVTGEVPNQIIRKCVPEEEQQGILSHCHESACGGHFASQKTAMKVLQLGFTWPSLFKDAHIMCRSCDRYQRLRKLTKRNQMPMNPILIVDFFDVWGIDFMGPFPMSFGNSYILVGVDYVSKWVEAIPCKHNDHKVVLKFLKENIFSRFGVPKAIISDRGTHFCNRPFETLLAKYGVKHKVATPYHPQTSGRNCKENEERSLGAKKEFKTKGKFMACEISQKNEASVKMALAAKSFRSPMPPSAKIFAVAKPPLGTRVPFRNTVPPFRSCEMAADSTHGSLALKAYQQNLYLEYYY</sequence>
<keyword evidence="5" id="KW-0378">Hydrolase</keyword>
<evidence type="ECO:0000256" key="1">
    <source>
        <dbReference type="ARBA" id="ARBA00022679"/>
    </source>
</evidence>
<keyword evidence="2" id="KW-0548">Nucleotidyltransferase</keyword>
<dbReference type="InterPro" id="IPR001584">
    <property type="entry name" value="Integrase_cat-core"/>
</dbReference>
<feature type="transmembrane region" description="Helical" evidence="7">
    <location>
        <begin position="369"/>
        <end position="391"/>
    </location>
</feature>
<dbReference type="Pfam" id="PF17921">
    <property type="entry name" value="Integrase_H2C2"/>
    <property type="match status" value="1"/>
</dbReference>
<evidence type="ECO:0000256" key="7">
    <source>
        <dbReference type="SAM" id="Phobius"/>
    </source>
</evidence>
<dbReference type="InterPro" id="IPR000477">
    <property type="entry name" value="RT_dom"/>
</dbReference>
<dbReference type="EMBL" id="CP126666">
    <property type="protein sequence ID" value="WKA12901.1"/>
    <property type="molecule type" value="Genomic_DNA"/>
</dbReference>
<dbReference type="InterPro" id="IPR036397">
    <property type="entry name" value="RNaseH_sf"/>
</dbReference>
<dbReference type="Pfam" id="PF17917">
    <property type="entry name" value="RT_RNaseH"/>
    <property type="match status" value="1"/>
</dbReference>
<keyword evidence="6" id="KW-0695">RNA-directed DNA polymerase</keyword>
<keyword evidence="10" id="KW-1185">Reference proteome</keyword>
<evidence type="ECO:0000256" key="6">
    <source>
        <dbReference type="ARBA" id="ARBA00022918"/>
    </source>
</evidence>
<evidence type="ECO:0000256" key="5">
    <source>
        <dbReference type="ARBA" id="ARBA00022801"/>
    </source>
</evidence>
<evidence type="ECO:0000256" key="3">
    <source>
        <dbReference type="ARBA" id="ARBA00022722"/>
    </source>
</evidence>
<evidence type="ECO:0000313" key="10">
    <source>
        <dbReference type="Proteomes" id="UP001227230"/>
    </source>
</evidence>
<proteinExistence type="predicted"/>
<dbReference type="Gene3D" id="3.10.10.10">
    <property type="entry name" value="HIV Type 1 Reverse Transcriptase, subunit A, domain 1"/>
    <property type="match status" value="1"/>
</dbReference>
<dbReference type="Gene3D" id="3.30.70.270">
    <property type="match status" value="2"/>
</dbReference>
<feature type="domain" description="Integrase catalytic" evidence="8">
    <location>
        <begin position="557"/>
        <end position="673"/>
    </location>
</feature>
<dbReference type="CDD" id="cd09274">
    <property type="entry name" value="RNase_HI_RT_Ty3"/>
    <property type="match status" value="1"/>
</dbReference>
<keyword evidence="7" id="KW-0812">Transmembrane</keyword>
<keyword evidence="7" id="KW-0472">Membrane</keyword>
<dbReference type="Proteomes" id="UP001227230">
    <property type="component" value="Chromosome 19"/>
</dbReference>